<sequence length="158" mass="16962">MRSENLPEQSPQKLSPGEQEESSLLEMFEKCLSTPLKSGKRKPFQPISENELMQQNIMNDWGKASAASPEKDVPEPSFVPGELAGAASKLAGSQENEDPAFQSVKKRGVSADPATAKFTPKGNEDPAFQSVKKRGVSANPAAAKFTPKVSAPLVTYLS</sequence>
<keyword evidence="3" id="KW-1185">Reference proteome</keyword>
<dbReference type="EMBL" id="LGRX02035514">
    <property type="protein sequence ID" value="KAK3234304.1"/>
    <property type="molecule type" value="Genomic_DNA"/>
</dbReference>
<feature type="region of interest" description="Disordered" evidence="1">
    <location>
        <begin position="1"/>
        <end position="25"/>
    </location>
</feature>
<name>A0AAE0BEQ8_9CHLO</name>
<dbReference type="Proteomes" id="UP001190700">
    <property type="component" value="Unassembled WGS sequence"/>
</dbReference>
<feature type="compositionally biased region" description="Polar residues" evidence="1">
    <location>
        <begin position="1"/>
        <end position="13"/>
    </location>
</feature>
<evidence type="ECO:0000313" key="3">
    <source>
        <dbReference type="Proteomes" id="UP001190700"/>
    </source>
</evidence>
<protein>
    <submittedName>
        <fullName evidence="2">Uncharacterized protein</fullName>
    </submittedName>
</protein>
<gene>
    <name evidence="2" type="ORF">CYMTET_55442</name>
</gene>
<proteinExistence type="predicted"/>
<dbReference type="AlphaFoldDB" id="A0AAE0BEQ8"/>
<evidence type="ECO:0000313" key="2">
    <source>
        <dbReference type="EMBL" id="KAK3234304.1"/>
    </source>
</evidence>
<organism evidence="2 3">
    <name type="scientific">Cymbomonas tetramitiformis</name>
    <dbReference type="NCBI Taxonomy" id="36881"/>
    <lineage>
        <taxon>Eukaryota</taxon>
        <taxon>Viridiplantae</taxon>
        <taxon>Chlorophyta</taxon>
        <taxon>Pyramimonadophyceae</taxon>
        <taxon>Pyramimonadales</taxon>
        <taxon>Pyramimonadaceae</taxon>
        <taxon>Cymbomonas</taxon>
    </lineage>
</organism>
<comment type="caution">
    <text evidence="2">The sequence shown here is derived from an EMBL/GenBank/DDBJ whole genome shotgun (WGS) entry which is preliminary data.</text>
</comment>
<reference evidence="2 3" key="1">
    <citation type="journal article" date="2015" name="Genome Biol. Evol.">
        <title>Comparative Genomics of a Bacterivorous Green Alga Reveals Evolutionary Causalities and Consequences of Phago-Mixotrophic Mode of Nutrition.</title>
        <authorList>
            <person name="Burns J.A."/>
            <person name="Paasch A."/>
            <person name="Narechania A."/>
            <person name="Kim E."/>
        </authorList>
    </citation>
    <scope>NUCLEOTIDE SEQUENCE [LARGE SCALE GENOMIC DNA]</scope>
    <source>
        <strain evidence="2 3">PLY_AMNH</strain>
    </source>
</reference>
<feature type="region of interest" description="Disordered" evidence="1">
    <location>
        <begin position="88"/>
        <end position="127"/>
    </location>
</feature>
<evidence type="ECO:0000256" key="1">
    <source>
        <dbReference type="SAM" id="MobiDB-lite"/>
    </source>
</evidence>
<accession>A0AAE0BEQ8</accession>